<evidence type="ECO:0000256" key="1">
    <source>
        <dbReference type="ARBA" id="ARBA00004651"/>
    </source>
</evidence>
<evidence type="ECO:0000313" key="10">
    <source>
        <dbReference type="Proteomes" id="UP001139179"/>
    </source>
</evidence>
<keyword evidence="5 7" id="KW-1133">Transmembrane helix</keyword>
<keyword evidence="3" id="KW-1003">Cell membrane</keyword>
<feature type="transmembrane region" description="Helical" evidence="7">
    <location>
        <begin position="290"/>
        <end position="309"/>
    </location>
</feature>
<feature type="transmembrane region" description="Helical" evidence="7">
    <location>
        <begin position="12"/>
        <end position="32"/>
    </location>
</feature>
<evidence type="ECO:0000256" key="4">
    <source>
        <dbReference type="ARBA" id="ARBA00022692"/>
    </source>
</evidence>
<dbReference type="GO" id="GO:0005886">
    <property type="term" value="C:plasma membrane"/>
    <property type="evidence" value="ECO:0007669"/>
    <property type="project" value="UniProtKB-SubCell"/>
</dbReference>
<feature type="transmembrane region" description="Helical" evidence="7">
    <location>
        <begin position="73"/>
        <end position="95"/>
    </location>
</feature>
<dbReference type="InterPro" id="IPR020846">
    <property type="entry name" value="MFS_dom"/>
</dbReference>
<feature type="transmembrane region" description="Helical" evidence="7">
    <location>
        <begin position="140"/>
        <end position="161"/>
    </location>
</feature>
<evidence type="ECO:0000259" key="8">
    <source>
        <dbReference type="PROSITE" id="PS50850"/>
    </source>
</evidence>
<keyword evidence="4 7" id="KW-0812">Transmembrane</keyword>
<evidence type="ECO:0000256" key="5">
    <source>
        <dbReference type="ARBA" id="ARBA00022989"/>
    </source>
</evidence>
<evidence type="ECO:0000256" key="6">
    <source>
        <dbReference type="ARBA" id="ARBA00023136"/>
    </source>
</evidence>
<dbReference type="SUPFAM" id="SSF103473">
    <property type="entry name" value="MFS general substrate transporter"/>
    <property type="match status" value="1"/>
</dbReference>
<dbReference type="PANTHER" id="PTHR23517">
    <property type="entry name" value="RESISTANCE PROTEIN MDTM, PUTATIVE-RELATED-RELATED"/>
    <property type="match status" value="1"/>
</dbReference>
<comment type="subcellular location">
    <subcellularLocation>
        <location evidence="1">Cell membrane</location>
        <topology evidence="1">Multi-pass membrane protein</topology>
    </subcellularLocation>
</comment>
<feature type="transmembrane region" description="Helical" evidence="7">
    <location>
        <begin position="315"/>
        <end position="338"/>
    </location>
</feature>
<feature type="domain" description="Major facilitator superfamily (MFS) profile" evidence="8">
    <location>
        <begin position="7"/>
        <end position="402"/>
    </location>
</feature>
<gene>
    <name evidence="9" type="ORF">M3202_01845</name>
</gene>
<feature type="transmembrane region" description="Helical" evidence="7">
    <location>
        <begin position="38"/>
        <end position="61"/>
    </location>
</feature>
<feature type="transmembrane region" description="Helical" evidence="7">
    <location>
        <begin position="167"/>
        <end position="185"/>
    </location>
</feature>
<dbReference type="Proteomes" id="UP001139179">
    <property type="component" value="Unassembled WGS sequence"/>
</dbReference>
<dbReference type="InterPro" id="IPR036259">
    <property type="entry name" value="MFS_trans_sf"/>
</dbReference>
<feature type="transmembrane region" description="Helical" evidence="7">
    <location>
        <begin position="101"/>
        <end position="119"/>
    </location>
</feature>
<evidence type="ECO:0000256" key="3">
    <source>
        <dbReference type="ARBA" id="ARBA00022475"/>
    </source>
</evidence>
<evidence type="ECO:0000313" key="9">
    <source>
        <dbReference type="EMBL" id="MCM3712813.1"/>
    </source>
</evidence>
<evidence type="ECO:0000256" key="7">
    <source>
        <dbReference type="SAM" id="Phobius"/>
    </source>
</evidence>
<reference evidence="9" key="1">
    <citation type="submission" date="2022-05" db="EMBL/GenBank/DDBJ databases">
        <title>Comparative Genomics of Spacecraft Associated Microbes.</title>
        <authorList>
            <person name="Tran M.T."/>
            <person name="Wright A."/>
            <person name="Seuylemezian A."/>
            <person name="Eisen J."/>
            <person name="Coil D."/>
        </authorList>
    </citation>
    <scope>NUCLEOTIDE SEQUENCE</scope>
    <source>
        <strain evidence="9">214.1.1</strain>
    </source>
</reference>
<dbReference type="PROSITE" id="PS50850">
    <property type="entry name" value="MFS"/>
    <property type="match status" value="1"/>
</dbReference>
<proteinExistence type="predicted"/>
<dbReference type="AlphaFoldDB" id="A0A9X2DPR5"/>
<keyword evidence="10" id="KW-1185">Reference proteome</keyword>
<dbReference type="InterPro" id="IPR050171">
    <property type="entry name" value="MFS_Transporters"/>
</dbReference>
<dbReference type="Gene3D" id="1.20.1250.20">
    <property type="entry name" value="MFS general substrate transporter like domains"/>
    <property type="match status" value="1"/>
</dbReference>
<sequence length="422" mass="45776">MLPSHFFRKYAIYAGLLFFAINGMVQPFFTLYAQEIGASTAAIGFMVTLRALLPIFIALPSGQLIDSIGPMKMLIFGCFLLVLSLFTTFIATGLWTLALSQLLLGASMVITTSSFQVMVSEGDKRERDGNIKKYSMGMSAGGMIGPLLGGLIVSLFATDLIGYRMSFLFSTAVAAIWLFGSIVLSRYYPHPDPAKAAVQPRELLKVQGVANSYVSGVHLTKNRAVQFGLIGTFLIMYIQAIYMSFMPLYLHELGYGTWMISIIIAEKGLSGILAMLLLGWVMKHAQLERILITAGMIAAVCVAITPLVSFHIGSIILLVLVMGAAVGINMPVSMMIMVNHTKDADRGKVMGLRLLMNRFSQVISPAAFGLLGHTLGLTAAFYTGGIFLVSTMCGFSIFSSRKLKLTSADGANKQQQKRVRAP</sequence>
<feature type="transmembrane region" description="Helical" evidence="7">
    <location>
        <begin position="377"/>
        <end position="398"/>
    </location>
</feature>
<keyword evidence="2" id="KW-0813">Transport</keyword>
<feature type="transmembrane region" description="Helical" evidence="7">
    <location>
        <begin position="255"/>
        <end position="278"/>
    </location>
</feature>
<dbReference type="InterPro" id="IPR011701">
    <property type="entry name" value="MFS"/>
</dbReference>
<feature type="transmembrane region" description="Helical" evidence="7">
    <location>
        <begin position="227"/>
        <end position="249"/>
    </location>
</feature>
<keyword evidence="6 7" id="KW-0472">Membrane</keyword>
<dbReference type="RefSeq" id="WP_251221663.1">
    <property type="nucleotide sequence ID" value="NZ_JAMBOL010000001.1"/>
</dbReference>
<protein>
    <submittedName>
        <fullName evidence="9">MFS transporter</fullName>
    </submittedName>
</protein>
<dbReference type="EMBL" id="JAMBOL010000001">
    <property type="protein sequence ID" value="MCM3712813.1"/>
    <property type="molecule type" value="Genomic_DNA"/>
</dbReference>
<dbReference type="Pfam" id="PF07690">
    <property type="entry name" value="MFS_1"/>
    <property type="match status" value="1"/>
</dbReference>
<accession>A0A9X2DPR5</accession>
<organism evidence="9 10">
    <name type="scientific">Halalkalibacter oceani</name>
    <dbReference type="NCBI Taxonomy" id="1653776"/>
    <lineage>
        <taxon>Bacteria</taxon>
        <taxon>Bacillati</taxon>
        <taxon>Bacillota</taxon>
        <taxon>Bacilli</taxon>
        <taxon>Bacillales</taxon>
        <taxon>Bacillaceae</taxon>
        <taxon>Halalkalibacter</taxon>
    </lineage>
</organism>
<evidence type="ECO:0000256" key="2">
    <source>
        <dbReference type="ARBA" id="ARBA00022448"/>
    </source>
</evidence>
<comment type="caution">
    <text evidence="9">The sequence shown here is derived from an EMBL/GenBank/DDBJ whole genome shotgun (WGS) entry which is preliminary data.</text>
</comment>
<name>A0A9X2DPR5_9BACI</name>
<dbReference type="GO" id="GO:0022857">
    <property type="term" value="F:transmembrane transporter activity"/>
    <property type="evidence" value="ECO:0007669"/>
    <property type="project" value="InterPro"/>
</dbReference>